<proteinExistence type="inferred from homology"/>
<dbReference type="STRING" id="316057.RPD_3982"/>
<dbReference type="CDD" id="cd08893">
    <property type="entry name" value="SRPBCC_CalC_Aha1-like_GntR-HTH"/>
    <property type="match status" value="1"/>
</dbReference>
<dbReference type="eggNOG" id="COG3832">
    <property type="taxonomic scope" value="Bacteria"/>
</dbReference>
<dbReference type="InterPro" id="IPR023393">
    <property type="entry name" value="START-like_dom_sf"/>
</dbReference>
<gene>
    <name evidence="3" type="ordered locus">RPD_3982</name>
</gene>
<evidence type="ECO:0000256" key="1">
    <source>
        <dbReference type="ARBA" id="ARBA00006817"/>
    </source>
</evidence>
<dbReference type="HOGENOM" id="CLU_108923_4_0_5"/>
<dbReference type="AlphaFoldDB" id="Q131N8"/>
<dbReference type="Gene3D" id="3.30.530.20">
    <property type="match status" value="1"/>
</dbReference>
<dbReference type="Proteomes" id="UP000001818">
    <property type="component" value="Chromosome"/>
</dbReference>
<name>Q131N8_RHOPS</name>
<evidence type="ECO:0000259" key="2">
    <source>
        <dbReference type="Pfam" id="PF08327"/>
    </source>
</evidence>
<dbReference type="EMBL" id="CP000283">
    <property type="protein sequence ID" value="ABE41201.1"/>
    <property type="molecule type" value="Genomic_DNA"/>
</dbReference>
<protein>
    <recommendedName>
        <fullName evidence="2">Activator of Hsp90 ATPase homologue 1/2-like C-terminal domain-containing protein</fullName>
    </recommendedName>
</protein>
<comment type="similarity">
    <text evidence="1">Belongs to the AHA1 family.</text>
</comment>
<dbReference type="BioCyc" id="RPAL316057:RPD_RS20015-MONOMER"/>
<dbReference type="SUPFAM" id="SSF55961">
    <property type="entry name" value="Bet v1-like"/>
    <property type="match status" value="1"/>
</dbReference>
<dbReference type="InterPro" id="IPR013538">
    <property type="entry name" value="ASHA1/2-like_C"/>
</dbReference>
<evidence type="ECO:0000313" key="4">
    <source>
        <dbReference type="Proteomes" id="UP000001818"/>
    </source>
</evidence>
<evidence type="ECO:0000313" key="3">
    <source>
        <dbReference type="EMBL" id="ABE41201.1"/>
    </source>
</evidence>
<dbReference type="Pfam" id="PF08327">
    <property type="entry name" value="AHSA1"/>
    <property type="match status" value="1"/>
</dbReference>
<sequence>MSKPEFAYVTYIETTPETLWQALIDPEFTQRYWFGVRLTSDWKPGSSFEMRMPDGSVCGRGEVVEFDPPRRMAYTFVSTGEEYRGETPACATLTLEPHGHLVKLTVVHEGFDPGGRMLDSISTGWPAILSSLKSLLETGRPLQIPSAALETRG</sequence>
<accession>Q131N8</accession>
<dbReference type="KEGG" id="rpd:RPD_3982"/>
<reference evidence="3 4" key="1">
    <citation type="submission" date="2006-03" db="EMBL/GenBank/DDBJ databases">
        <title>Complete sequence of Rhodopseudomonas palustris BisB5.</title>
        <authorList>
            <consortium name="US DOE Joint Genome Institute"/>
            <person name="Copeland A."/>
            <person name="Lucas S."/>
            <person name="Lapidus A."/>
            <person name="Barry K."/>
            <person name="Detter J.C."/>
            <person name="Glavina del Rio T."/>
            <person name="Hammon N."/>
            <person name="Israni S."/>
            <person name="Dalin E."/>
            <person name="Tice H."/>
            <person name="Pitluck S."/>
            <person name="Chain P."/>
            <person name="Malfatti S."/>
            <person name="Shin M."/>
            <person name="Vergez L."/>
            <person name="Schmutz J."/>
            <person name="Larimer F."/>
            <person name="Land M."/>
            <person name="Hauser L."/>
            <person name="Pelletier D.A."/>
            <person name="Kyrpides N."/>
            <person name="Lykidis A."/>
            <person name="Oda Y."/>
            <person name="Harwood C.S."/>
            <person name="Richardson P."/>
        </authorList>
    </citation>
    <scope>NUCLEOTIDE SEQUENCE [LARGE SCALE GENOMIC DNA]</scope>
    <source>
        <strain evidence="3 4">BisB5</strain>
    </source>
</reference>
<organism evidence="3 4">
    <name type="scientific">Rhodopseudomonas palustris (strain BisB5)</name>
    <dbReference type="NCBI Taxonomy" id="316057"/>
    <lineage>
        <taxon>Bacteria</taxon>
        <taxon>Pseudomonadati</taxon>
        <taxon>Pseudomonadota</taxon>
        <taxon>Alphaproteobacteria</taxon>
        <taxon>Hyphomicrobiales</taxon>
        <taxon>Nitrobacteraceae</taxon>
        <taxon>Rhodopseudomonas</taxon>
    </lineage>
</organism>
<feature type="domain" description="Activator of Hsp90 ATPase homologue 1/2-like C-terminal" evidence="2">
    <location>
        <begin position="14"/>
        <end position="137"/>
    </location>
</feature>